<sequence length="74" mass="8307">MWPKIFPTCTVCEEVKLQLKAVSQLRFDFEQWVSEESRGGADYNGIGIPTQKCKKSPSLIVSFWSKRPAAASKA</sequence>
<dbReference type="Proteomes" id="UP000024635">
    <property type="component" value="Unassembled WGS sequence"/>
</dbReference>
<keyword evidence="2" id="KW-1185">Reference proteome</keyword>
<comment type="caution">
    <text evidence="1">The sequence shown here is derived from an EMBL/GenBank/DDBJ whole genome shotgun (WGS) entry which is preliminary data.</text>
</comment>
<evidence type="ECO:0000313" key="2">
    <source>
        <dbReference type="Proteomes" id="UP000024635"/>
    </source>
</evidence>
<proteinExistence type="predicted"/>
<evidence type="ECO:0000313" key="1">
    <source>
        <dbReference type="EMBL" id="EYC45826.1"/>
    </source>
</evidence>
<reference evidence="2" key="1">
    <citation type="journal article" date="2015" name="Nat. Genet.">
        <title>The genome and transcriptome of the zoonotic hookworm Ancylostoma ceylanicum identify infection-specific gene families.</title>
        <authorList>
            <person name="Schwarz E.M."/>
            <person name="Hu Y."/>
            <person name="Antoshechkin I."/>
            <person name="Miller M.M."/>
            <person name="Sternberg P.W."/>
            <person name="Aroian R.V."/>
        </authorList>
    </citation>
    <scope>NUCLEOTIDE SEQUENCE</scope>
    <source>
        <strain evidence="2">HY135</strain>
    </source>
</reference>
<protein>
    <submittedName>
        <fullName evidence="1">Uncharacterized protein</fullName>
    </submittedName>
</protein>
<organism evidence="1 2">
    <name type="scientific">Ancylostoma ceylanicum</name>
    <dbReference type="NCBI Taxonomy" id="53326"/>
    <lineage>
        <taxon>Eukaryota</taxon>
        <taxon>Metazoa</taxon>
        <taxon>Ecdysozoa</taxon>
        <taxon>Nematoda</taxon>
        <taxon>Chromadorea</taxon>
        <taxon>Rhabditida</taxon>
        <taxon>Rhabditina</taxon>
        <taxon>Rhabditomorpha</taxon>
        <taxon>Strongyloidea</taxon>
        <taxon>Ancylostomatidae</taxon>
        <taxon>Ancylostomatinae</taxon>
        <taxon>Ancylostoma</taxon>
    </lineage>
</organism>
<gene>
    <name evidence="1" type="primary">Acey_s0415.g1055</name>
    <name evidence="1" type="ORF">Y032_0415g1055</name>
</gene>
<dbReference type="STRING" id="53326.A0A016X1U0"/>
<dbReference type="AlphaFoldDB" id="A0A016X1U0"/>
<dbReference type="EMBL" id="JARK01000015">
    <property type="protein sequence ID" value="EYC45826.1"/>
    <property type="molecule type" value="Genomic_DNA"/>
</dbReference>
<accession>A0A016X1U0</accession>
<name>A0A016X1U0_9BILA</name>